<evidence type="ECO:0000313" key="3">
    <source>
        <dbReference type="Proteomes" id="UP001209317"/>
    </source>
</evidence>
<gene>
    <name evidence="2" type="ORF">OD355_11150</name>
</gene>
<dbReference type="Gene3D" id="1.20.210.10">
    <property type="entry name" value="Cytochrome c oxidase-like, subunit I domain"/>
    <property type="match status" value="1"/>
</dbReference>
<keyword evidence="1" id="KW-0812">Transmembrane</keyword>
<protein>
    <submittedName>
        <fullName evidence="2">Cbb3-type cytochrome c oxidase subunit I</fullName>
    </submittedName>
</protein>
<feature type="transmembrane region" description="Helical" evidence="1">
    <location>
        <begin position="89"/>
        <end position="106"/>
    </location>
</feature>
<evidence type="ECO:0000313" key="2">
    <source>
        <dbReference type="EMBL" id="MCU7695075.1"/>
    </source>
</evidence>
<accession>A0AAE3IPR1</accession>
<dbReference type="SUPFAM" id="SSF81442">
    <property type="entry name" value="Cytochrome c oxidase subunit I-like"/>
    <property type="match status" value="1"/>
</dbReference>
<keyword evidence="1" id="KW-0472">Membrane</keyword>
<feature type="transmembrane region" description="Helical" evidence="1">
    <location>
        <begin position="147"/>
        <end position="171"/>
    </location>
</feature>
<feature type="transmembrane region" description="Helical" evidence="1">
    <location>
        <begin position="220"/>
        <end position="242"/>
    </location>
</feature>
<name>A0AAE3IPR1_9BACT</name>
<dbReference type="AlphaFoldDB" id="A0AAE3IPR1"/>
<feature type="transmembrane region" description="Helical" evidence="1">
    <location>
        <begin position="112"/>
        <end position="135"/>
    </location>
</feature>
<dbReference type="Proteomes" id="UP001209317">
    <property type="component" value="Unassembled WGS sequence"/>
</dbReference>
<feature type="transmembrane region" description="Helical" evidence="1">
    <location>
        <begin position="248"/>
        <end position="266"/>
    </location>
</feature>
<comment type="caution">
    <text evidence="2">The sequence shown here is derived from an EMBL/GenBank/DDBJ whole genome shotgun (WGS) entry which is preliminary data.</text>
</comment>
<organism evidence="2 3">
    <name type="scientific">Haoranjiania flava</name>
    <dbReference type="NCBI Taxonomy" id="1856322"/>
    <lineage>
        <taxon>Bacteria</taxon>
        <taxon>Pseudomonadati</taxon>
        <taxon>Bacteroidota</taxon>
        <taxon>Chitinophagia</taxon>
        <taxon>Chitinophagales</taxon>
        <taxon>Chitinophagaceae</taxon>
        <taxon>Haoranjiania</taxon>
    </lineage>
</organism>
<evidence type="ECO:0000256" key="1">
    <source>
        <dbReference type="SAM" id="Phobius"/>
    </source>
</evidence>
<feature type="transmembrane region" description="Helical" evidence="1">
    <location>
        <begin position="286"/>
        <end position="305"/>
    </location>
</feature>
<dbReference type="InterPro" id="IPR036927">
    <property type="entry name" value="Cyt_c_oxase-like_su1_sf"/>
</dbReference>
<dbReference type="EMBL" id="JAOTPL010000018">
    <property type="protein sequence ID" value="MCU7695075.1"/>
    <property type="molecule type" value="Genomic_DNA"/>
</dbReference>
<feature type="transmembrane region" description="Helical" evidence="1">
    <location>
        <begin position="191"/>
        <end position="213"/>
    </location>
</feature>
<feature type="transmembrane region" description="Helical" evidence="1">
    <location>
        <begin position="12"/>
        <end position="37"/>
    </location>
</feature>
<feature type="transmembrane region" description="Helical" evidence="1">
    <location>
        <begin position="311"/>
        <end position="329"/>
    </location>
</feature>
<feature type="transmembrane region" description="Helical" evidence="1">
    <location>
        <begin position="57"/>
        <end position="77"/>
    </location>
</feature>
<feature type="transmembrane region" description="Helical" evidence="1">
    <location>
        <begin position="389"/>
        <end position="407"/>
    </location>
</feature>
<keyword evidence="3" id="KW-1185">Reference proteome</keyword>
<feature type="transmembrane region" description="Helical" evidence="1">
    <location>
        <begin position="364"/>
        <end position="383"/>
    </location>
</feature>
<sequence>MSHIDIGKAPPGTAVLPFYFTGALAFFILCLLMFLSAESLTAHYFNPHLLTMVHTAAIGWGTMVIFGAAHQLLPVICERDLYSPSAAGFSWYTLATGAALLGFSFWNFTTGWLMILGGSLVVCSSLLYCVNVFFTTRICKKYSVQKLFLISSAVWLLFTTTVGLLLAINLSNSFFEKNHLDILKLHAHAGLAGWFLQLIAGVSSKLVPMFLLGKSGKEKLLIYAFVLQNAGLSAFLLDGYFSASSARFMVYALIVLAGIACWMAYLADTYKNRIKKKTDIQMKHTFISMLCLLAAVLLIPVIHFFKGNQWTILYGTLLFMGWITAIILGKTFKTLPFIVWNEHYKNLSGKVKVPLPKHLYNEKLVAIQFRLFIAALLSLAAGIVFNHIFVIRCSLAIWIAVSVLYLYNVVKTLMHKTTTTDL</sequence>
<keyword evidence="1" id="KW-1133">Transmembrane helix</keyword>
<reference evidence="2" key="1">
    <citation type="submission" date="2022-10" db="EMBL/GenBank/DDBJ databases">
        <authorList>
            <person name="Kim H.S."/>
            <person name="Kim J.-S."/>
            <person name="Suh M.K."/>
            <person name="Eom M.K."/>
            <person name="Lee J.-S."/>
        </authorList>
    </citation>
    <scope>NUCLEOTIDE SEQUENCE</scope>
    <source>
        <strain evidence="2">LIP-5</strain>
    </source>
</reference>
<proteinExistence type="predicted"/>
<dbReference type="RefSeq" id="WP_263038562.1">
    <property type="nucleotide sequence ID" value="NZ_JAOTPL010000018.1"/>
</dbReference>